<dbReference type="GeneID" id="98660842"/>
<feature type="chain" id="PRO_5043464655" evidence="3">
    <location>
        <begin position="26"/>
        <end position="1794"/>
    </location>
</feature>
<proteinExistence type="predicted"/>
<keyword evidence="3" id="KW-0732">Signal</keyword>
<protein>
    <submittedName>
        <fullName evidence="5">S-layer homology domain-containing protein</fullName>
    </submittedName>
</protein>
<evidence type="ECO:0000256" key="3">
    <source>
        <dbReference type="SAM" id="SignalP"/>
    </source>
</evidence>
<dbReference type="Pfam" id="PF00395">
    <property type="entry name" value="SLH"/>
    <property type="match status" value="2"/>
</dbReference>
<evidence type="ECO:0000313" key="5">
    <source>
        <dbReference type="EMBL" id="MCC2177696.1"/>
    </source>
</evidence>
<dbReference type="EMBL" id="JAJEPX010000047">
    <property type="protein sequence ID" value="MCC2177696.1"/>
    <property type="molecule type" value="Genomic_DNA"/>
</dbReference>
<name>A0AAW4W457_9FIRM</name>
<dbReference type="InterPro" id="IPR001119">
    <property type="entry name" value="SLH_dom"/>
</dbReference>
<feature type="compositionally biased region" description="Low complexity" evidence="2">
    <location>
        <begin position="1490"/>
        <end position="1501"/>
    </location>
</feature>
<feature type="domain" description="SLH" evidence="4">
    <location>
        <begin position="1633"/>
        <end position="1696"/>
    </location>
</feature>
<evidence type="ECO:0000256" key="1">
    <source>
        <dbReference type="ARBA" id="ARBA00022737"/>
    </source>
</evidence>
<keyword evidence="1" id="KW-0677">Repeat</keyword>
<organism evidence="5 6">
    <name type="scientific">Agathobaculum butyriciproducens</name>
    <dbReference type="NCBI Taxonomy" id="1628085"/>
    <lineage>
        <taxon>Bacteria</taxon>
        <taxon>Bacillati</taxon>
        <taxon>Bacillota</taxon>
        <taxon>Clostridia</taxon>
        <taxon>Eubacteriales</taxon>
        <taxon>Butyricicoccaceae</taxon>
        <taxon>Agathobaculum</taxon>
    </lineage>
</organism>
<sequence length="1794" mass="190790">MKKRVLSMFMALALCLTLLPTAAFAEGEDVSISGGVIGGGETGGEGGGIYVDPGSPTEGGGGTYISGEDTRTEIWCTMKPSLIERNYDGTTDGSTIPIDLGFTDGTNTYDLKEGTGFTAKKTFDSADAGKHKVTVEITLTGETAKKYKLRAGEEEFEINGNINKAYPHLTVSLSQTTCTVGEKILPLLSVSGVQENAAVTYYYAPVNSGYLEFEGTKVVPAIDENTAISDPGTYYVYAKTAETTNYEEDRSAIVALTVSNDVASVTTSSGVTNNYTSLDDALNAAQNGDTVTLLSDVDLGETYVTIDKSITFDLGSKTLSSSKTWSSDGVLLVKDAAVTVKNGTVNATGIGNCAIHAYRSGASMTLEDVTATVTSDKSSVMVGDFGSAVIKSGDYQGLYVGAKSQVTLEGGTFRPYMDNITNKNVKSIFWKVNETTDATSRDCMELLGDGCVYVDETGTQVRTGGGFNTVVTVQQGTAIDAPVAKIGDVEYASLSKAINAVQNGGTITLLDDLDLGNGAVLQVGSSKKDFTIDLDSHTLSADGARLIMLHNGSQLTLKNGTLDGSSCTSYNGVLYISSKSGPKLTLENVTAKSGSAADSLNGQRSVLLAYVTYGTVVFDGGVYTGGVLLETNGNAVLKSGTFQKGTNDYSIKTKDSGKHLSDYLDDDSQFWNDNTPLNLSNETQTADEVTVRPCEHKWENGKCTVCQKVCDHGSADGKSMTEDPCPTCGMKAAAQVDITGSDAKYFPSFTDALVYATKNNGCTLKLLANVTDSVSINTPFIFDLNGHDVNMLSVGARATIKDSGTKKGKIGKVTVSTHKVTDLTLGDLLEEGYAFQYENGSWANDSHLQTSAGLSVTVRKAPIQSVAVYAKDKNHKEVSTIAYGTTGEVTLVSSCRMGETSGADLSYLWYKLEGLAATAPLEGATGANYTLPDNLTAGTHTYLLICTSGGYSKSAEITITVTKIDLANAQVTIEPWHADGKFRFYPYASETAALSFLSAVKVTANGKEDTLSDSDFTYTGATATQVGNYKLTITATDSCAKYKGSKTFDWEVIPYQLWRPIFQGSQTYTKTYDGTTTLPGSYTWLAEFFGREGTDQNVTLKSGDYEVTAAEFVSADAGENKPINQTITLKNENFVFSPTEIVNVKGITTTDKTLTYTNFTPKEAYPTGGTTFNIEKAPMPDFDKEVTLDIVNNHADTYTVDLSALLPKLESPRTYGEIEYSQPTVQLASGYYTDGHAKVENGKLILTIDKNPVTTTGSIGTVTVEVKSTNYKPVTLAVNLRSVNKRKLGMFVSVATDPIVYGMTLGDIKLSAEATDGDQVIPGTIAWEDPLTTVPAAGRATYRWTFTPDDTMHYLTASNTITFLVDKATPTGDPIYTKITAANKTLKDAALKPNTSWPTGTIQWVDKDGKELPDTTEVKANTAYKWIFTPDAEFAANYTTATGELTLYSVSTGGGGGGSSSGSTVKTGTVTNPDGSVTKTETKSDGTVVETTTGKDGSTTKTETKKDGSSVTETKAADGSTGTVKTDKNGNTEAETKVSTKAVEDAKKSGEAVKAPVEVKATRNSDTAPTVKIELPRNSGETKVEIPVSNVKPGTVAVLVHPDGTEEIIKNSLPTEDGIQLTVNGGATVKIVDNSKDFIDTRSHWAKDAIDFVSARELVNGMNDSIYAPNNSTTRAQLWTILARQNDADLNGGNTWYEKAQLWSKNKGISDGTEPNAAINRAQMVTMLWRTMGQPTAGGTTNFTDVPADSYYASAVAWAVENGITDGVGGGHFDPNSTCTRAQIATFLWRAMAE</sequence>
<evidence type="ECO:0000256" key="2">
    <source>
        <dbReference type="SAM" id="MobiDB-lite"/>
    </source>
</evidence>
<dbReference type="InterPro" id="IPR011050">
    <property type="entry name" value="Pectin_lyase_fold/virulence"/>
</dbReference>
<evidence type="ECO:0000313" key="6">
    <source>
        <dbReference type="Proteomes" id="UP001298753"/>
    </source>
</evidence>
<dbReference type="SUPFAM" id="SSF51126">
    <property type="entry name" value="Pectin lyase-like"/>
    <property type="match status" value="2"/>
</dbReference>
<feature type="compositionally biased region" description="Low complexity" evidence="2">
    <location>
        <begin position="1461"/>
        <end position="1471"/>
    </location>
</feature>
<dbReference type="Gene3D" id="2.60.40.10">
    <property type="entry name" value="Immunoglobulins"/>
    <property type="match status" value="1"/>
</dbReference>
<dbReference type="PROSITE" id="PS51272">
    <property type="entry name" value="SLH"/>
    <property type="match status" value="2"/>
</dbReference>
<evidence type="ECO:0000259" key="4">
    <source>
        <dbReference type="PROSITE" id="PS51272"/>
    </source>
</evidence>
<reference evidence="5 6" key="1">
    <citation type="submission" date="2021-10" db="EMBL/GenBank/DDBJ databases">
        <title>Anaerobic single-cell dispensing facilitates the cultivation of human gut bacteria.</title>
        <authorList>
            <person name="Afrizal A."/>
        </authorList>
    </citation>
    <scope>NUCLEOTIDE SEQUENCE [LARGE SCALE GENOMIC DNA]</scope>
    <source>
        <strain evidence="5 6">CLA-AA-H270</strain>
    </source>
</reference>
<dbReference type="InterPro" id="IPR013783">
    <property type="entry name" value="Ig-like_fold"/>
</dbReference>
<feature type="domain" description="SLH" evidence="4">
    <location>
        <begin position="1739"/>
        <end position="1794"/>
    </location>
</feature>
<comment type="caution">
    <text evidence="5">The sequence shown here is derived from an EMBL/GenBank/DDBJ whole genome shotgun (WGS) entry which is preliminary data.</text>
</comment>
<gene>
    <name evidence="5" type="ORF">LKD22_11270</name>
</gene>
<feature type="signal peptide" evidence="3">
    <location>
        <begin position="1"/>
        <end position="25"/>
    </location>
</feature>
<keyword evidence="6" id="KW-1185">Reference proteome</keyword>
<feature type="region of interest" description="Disordered" evidence="2">
    <location>
        <begin position="1452"/>
        <end position="1550"/>
    </location>
</feature>
<dbReference type="Proteomes" id="UP001298753">
    <property type="component" value="Unassembled WGS sequence"/>
</dbReference>
<dbReference type="RefSeq" id="WP_227601136.1">
    <property type="nucleotide sequence ID" value="NZ_JAJEPX010000047.1"/>
</dbReference>
<accession>A0AAW4W457</accession>
<feature type="compositionally biased region" description="Basic and acidic residues" evidence="2">
    <location>
        <begin position="1525"/>
        <end position="1550"/>
    </location>
</feature>